<sequence length="42" mass="4811">MSSVHCCFCHYLKHTCRAESIYSLCKIAEINIQILLLNVLKA</sequence>
<evidence type="ECO:0000313" key="1">
    <source>
        <dbReference type="EMBL" id="JAH40365.1"/>
    </source>
</evidence>
<protein>
    <submittedName>
        <fullName evidence="1">Uncharacterized protein</fullName>
    </submittedName>
</protein>
<name>A0A0E9SI80_ANGAN</name>
<reference evidence="1" key="1">
    <citation type="submission" date="2014-11" db="EMBL/GenBank/DDBJ databases">
        <authorList>
            <person name="Amaro Gonzalez C."/>
        </authorList>
    </citation>
    <scope>NUCLEOTIDE SEQUENCE</scope>
</reference>
<organism evidence="1">
    <name type="scientific">Anguilla anguilla</name>
    <name type="common">European freshwater eel</name>
    <name type="synonym">Muraena anguilla</name>
    <dbReference type="NCBI Taxonomy" id="7936"/>
    <lineage>
        <taxon>Eukaryota</taxon>
        <taxon>Metazoa</taxon>
        <taxon>Chordata</taxon>
        <taxon>Craniata</taxon>
        <taxon>Vertebrata</taxon>
        <taxon>Euteleostomi</taxon>
        <taxon>Actinopterygii</taxon>
        <taxon>Neopterygii</taxon>
        <taxon>Teleostei</taxon>
        <taxon>Anguilliformes</taxon>
        <taxon>Anguillidae</taxon>
        <taxon>Anguilla</taxon>
    </lineage>
</organism>
<proteinExistence type="predicted"/>
<accession>A0A0E9SI80</accession>
<dbReference type="AlphaFoldDB" id="A0A0E9SI80"/>
<dbReference type="EMBL" id="GBXM01068212">
    <property type="protein sequence ID" value="JAH40365.1"/>
    <property type="molecule type" value="Transcribed_RNA"/>
</dbReference>
<reference evidence="1" key="2">
    <citation type="journal article" date="2015" name="Fish Shellfish Immunol.">
        <title>Early steps in the European eel (Anguilla anguilla)-Vibrio vulnificus interaction in the gills: Role of the RtxA13 toxin.</title>
        <authorList>
            <person name="Callol A."/>
            <person name="Pajuelo D."/>
            <person name="Ebbesson L."/>
            <person name="Teles M."/>
            <person name="MacKenzie S."/>
            <person name="Amaro C."/>
        </authorList>
    </citation>
    <scope>NUCLEOTIDE SEQUENCE</scope>
</reference>